<reference evidence="1" key="1">
    <citation type="submission" date="2020-10" db="EMBL/GenBank/DDBJ databases">
        <authorList>
            <person name="Gilroy R."/>
        </authorList>
    </citation>
    <scope>NUCLEOTIDE SEQUENCE</scope>
    <source>
        <strain evidence="1">CHK184-20233</strain>
    </source>
</reference>
<name>A0A9D1DVB5_9FIRM</name>
<organism evidence="1 2">
    <name type="scientific">Candidatus Onthousia excrementipullorum</name>
    <dbReference type="NCBI Taxonomy" id="2840884"/>
    <lineage>
        <taxon>Bacteria</taxon>
        <taxon>Bacillati</taxon>
        <taxon>Bacillota</taxon>
        <taxon>Bacilli</taxon>
        <taxon>Candidatus Onthousia</taxon>
    </lineage>
</organism>
<protein>
    <submittedName>
        <fullName evidence="1">Uncharacterized protein</fullName>
    </submittedName>
</protein>
<evidence type="ECO:0000313" key="1">
    <source>
        <dbReference type="EMBL" id="HIR59675.1"/>
    </source>
</evidence>
<dbReference type="Proteomes" id="UP000824232">
    <property type="component" value="Unassembled WGS sequence"/>
</dbReference>
<dbReference type="AlphaFoldDB" id="A0A9D1DVB5"/>
<proteinExistence type="predicted"/>
<comment type="caution">
    <text evidence="1">The sequence shown here is derived from an EMBL/GenBank/DDBJ whole genome shotgun (WGS) entry which is preliminary data.</text>
</comment>
<gene>
    <name evidence="1" type="ORF">IAB38_06455</name>
</gene>
<dbReference type="EMBL" id="DVHC01000062">
    <property type="protein sequence ID" value="HIR59675.1"/>
    <property type="molecule type" value="Genomic_DNA"/>
</dbReference>
<evidence type="ECO:0000313" key="2">
    <source>
        <dbReference type="Proteomes" id="UP000824232"/>
    </source>
</evidence>
<accession>A0A9D1DVB5</accession>
<reference evidence="1" key="2">
    <citation type="journal article" date="2021" name="PeerJ">
        <title>Extensive microbial diversity within the chicken gut microbiome revealed by metagenomics and culture.</title>
        <authorList>
            <person name="Gilroy R."/>
            <person name="Ravi A."/>
            <person name="Getino M."/>
            <person name="Pursley I."/>
            <person name="Horton D.L."/>
            <person name="Alikhan N.F."/>
            <person name="Baker D."/>
            <person name="Gharbi K."/>
            <person name="Hall N."/>
            <person name="Watson M."/>
            <person name="Adriaenssens E.M."/>
            <person name="Foster-Nyarko E."/>
            <person name="Jarju S."/>
            <person name="Secka A."/>
            <person name="Antonio M."/>
            <person name="Oren A."/>
            <person name="Chaudhuri R.R."/>
            <person name="La Ragione R."/>
            <person name="Hildebrand F."/>
            <person name="Pallen M.J."/>
        </authorList>
    </citation>
    <scope>NUCLEOTIDE SEQUENCE</scope>
    <source>
        <strain evidence="1">CHK184-20233</strain>
    </source>
</reference>
<sequence>MKDVFIKAKIKNKDEELPFEGKGTFDEKKNLIQYQDNKAVLTIFLDDNIMLRETEDTILSYKFVENEKTNFEVFLKDLKQTGFVPMKTFNINKDNTTYEVIYQIDGNDFKHEFKVEWRIL</sequence>